<feature type="active site" description="Proton donor/acceptor" evidence="4">
    <location>
        <position position="133"/>
    </location>
</feature>
<gene>
    <name evidence="4" type="primary">dcd</name>
    <name evidence="5" type="ORF">A2W05_02715</name>
</gene>
<sequence length="184" mass="21048">MSIKSDHWIIQMVEEKDMIRPFEKSLIRNGNISYGLSSYGYDMRISDEFKIFTNINSTTIDPKNFNSDSFIDFKGETCIIPPNSFVLGKSVEYFKIPRDVLTICFGKSTYARCGIIINVTPFEPEWEGYVTIEISNTTKLPAKIYSNEGIAQVIFLQSDKECLKSYADRKGKYQAQKGITFPKV</sequence>
<dbReference type="Pfam" id="PF22769">
    <property type="entry name" value="DCD"/>
    <property type="match status" value="1"/>
</dbReference>
<dbReference type="HAMAP" id="MF_00146">
    <property type="entry name" value="dCTP_deaminase"/>
    <property type="match status" value="1"/>
</dbReference>
<evidence type="ECO:0000256" key="4">
    <source>
        <dbReference type="HAMAP-Rule" id="MF_00146"/>
    </source>
</evidence>
<name>A0A1F7RQ92_9BACT</name>
<dbReference type="GO" id="GO:0000166">
    <property type="term" value="F:nucleotide binding"/>
    <property type="evidence" value="ECO:0007669"/>
    <property type="project" value="UniProtKB-KW"/>
</dbReference>
<dbReference type="GO" id="GO:0015949">
    <property type="term" value="P:nucleobase-containing small molecule interconversion"/>
    <property type="evidence" value="ECO:0007669"/>
    <property type="project" value="TreeGrafter"/>
</dbReference>
<feature type="binding site" evidence="4">
    <location>
        <position position="172"/>
    </location>
    <ligand>
        <name>dCTP</name>
        <dbReference type="ChEBI" id="CHEBI:61481"/>
    </ligand>
</feature>
<feature type="binding site" evidence="4">
    <location>
        <begin position="107"/>
        <end position="112"/>
    </location>
    <ligand>
        <name>dCTP</name>
        <dbReference type="ChEBI" id="CHEBI:61481"/>
    </ligand>
</feature>
<dbReference type="CDD" id="cd07557">
    <property type="entry name" value="trimeric_dUTPase"/>
    <property type="match status" value="1"/>
</dbReference>
<dbReference type="SUPFAM" id="SSF51283">
    <property type="entry name" value="dUTPase-like"/>
    <property type="match status" value="1"/>
</dbReference>
<evidence type="ECO:0000313" key="6">
    <source>
        <dbReference type="Proteomes" id="UP000178797"/>
    </source>
</evidence>
<feature type="binding site" evidence="4">
    <location>
        <position position="166"/>
    </location>
    <ligand>
        <name>dCTP</name>
        <dbReference type="ChEBI" id="CHEBI:61481"/>
    </ligand>
</feature>
<evidence type="ECO:0000256" key="1">
    <source>
        <dbReference type="ARBA" id="ARBA00022741"/>
    </source>
</evidence>
<dbReference type="InterPro" id="IPR011962">
    <property type="entry name" value="dCTP_deaminase"/>
</dbReference>
<dbReference type="PANTHER" id="PTHR42680:SF3">
    <property type="entry name" value="DCTP DEAMINASE"/>
    <property type="match status" value="1"/>
</dbReference>
<keyword evidence="2 4" id="KW-0378">Hydrolase</keyword>
<evidence type="ECO:0000256" key="3">
    <source>
        <dbReference type="ARBA" id="ARBA00023080"/>
    </source>
</evidence>
<comment type="catalytic activity">
    <reaction evidence="4">
        <text>dCTP + H2O + H(+) = dUTP + NH4(+)</text>
        <dbReference type="Rhea" id="RHEA:22680"/>
        <dbReference type="ChEBI" id="CHEBI:15377"/>
        <dbReference type="ChEBI" id="CHEBI:15378"/>
        <dbReference type="ChEBI" id="CHEBI:28938"/>
        <dbReference type="ChEBI" id="CHEBI:61481"/>
        <dbReference type="ChEBI" id="CHEBI:61555"/>
        <dbReference type="EC" id="3.5.4.13"/>
    </reaction>
</comment>
<dbReference type="UniPathway" id="UPA00610">
    <property type="reaction ID" value="UER00665"/>
</dbReference>
<evidence type="ECO:0000313" key="5">
    <source>
        <dbReference type="EMBL" id="OGL43500.1"/>
    </source>
</evidence>
<dbReference type="InterPro" id="IPR036157">
    <property type="entry name" value="dUTPase-like_sf"/>
</dbReference>
<dbReference type="GO" id="GO:0008829">
    <property type="term" value="F:dCTP deaminase activity"/>
    <property type="evidence" value="ECO:0007669"/>
    <property type="project" value="UniProtKB-UniRule"/>
</dbReference>
<dbReference type="PANTHER" id="PTHR42680">
    <property type="entry name" value="DCTP DEAMINASE"/>
    <property type="match status" value="1"/>
</dbReference>
<organism evidence="5 6">
    <name type="scientific">Candidatus Schekmanbacteria bacterium RBG_16_38_10</name>
    <dbReference type="NCBI Taxonomy" id="1817879"/>
    <lineage>
        <taxon>Bacteria</taxon>
        <taxon>Candidatus Schekmaniibacteriota</taxon>
    </lineage>
</organism>
<evidence type="ECO:0000256" key="2">
    <source>
        <dbReference type="ARBA" id="ARBA00022801"/>
    </source>
</evidence>
<reference evidence="5 6" key="1">
    <citation type="journal article" date="2016" name="Nat. Commun.">
        <title>Thousands of microbial genomes shed light on interconnected biogeochemical processes in an aquifer system.</title>
        <authorList>
            <person name="Anantharaman K."/>
            <person name="Brown C.T."/>
            <person name="Hug L.A."/>
            <person name="Sharon I."/>
            <person name="Castelle C.J."/>
            <person name="Probst A.J."/>
            <person name="Thomas B.C."/>
            <person name="Singh A."/>
            <person name="Wilkins M.J."/>
            <person name="Karaoz U."/>
            <person name="Brodie E.L."/>
            <person name="Williams K.H."/>
            <person name="Hubbard S.S."/>
            <person name="Banfield J.F."/>
        </authorList>
    </citation>
    <scope>NUCLEOTIDE SEQUENCE [LARGE SCALE GENOMIC DNA]</scope>
</reference>
<comment type="function">
    <text evidence="4">Catalyzes the deamination of dCTP to dUTP.</text>
</comment>
<dbReference type="GO" id="GO:0006229">
    <property type="term" value="P:dUTP biosynthetic process"/>
    <property type="evidence" value="ECO:0007669"/>
    <property type="project" value="UniProtKB-UniRule"/>
</dbReference>
<dbReference type="GO" id="GO:0006226">
    <property type="term" value="P:dUMP biosynthetic process"/>
    <property type="evidence" value="ECO:0007669"/>
    <property type="project" value="UniProtKB-UniPathway"/>
</dbReference>
<comment type="subunit">
    <text evidence="4">Homotrimer.</text>
</comment>
<comment type="caution">
    <text evidence="5">The sequence shown here is derived from an EMBL/GenBank/DDBJ whole genome shotgun (WGS) entry which is preliminary data.</text>
</comment>
<comment type="caution">
    <text evidence="4">Lacks conserved residue(s) required for the propagation of feature annotation.</text>
</comment>
<dbReference type="EMBL" id="MGDE01000225">
    <property type="protein sequence ID" value="OGL43500.1"/>
    <property type="molecule type" value="Genomic_DNA"/>
</dbReference>
<dbReference type="InterPro" id="IPR033704">
    <property type="entry name" value="dUTPase_trimeric"/>
</dbReference>
<dbReference type="Proteomes" id="UP000178797">
    <property type="component" value="Unassembled WGS sequence"/>
</dbReference>
<dbReference type="Gene3D" id="2.70.40.10">
    <property type="match status" value="1"/>
</dbReference>
<proteinExistence type="inferred from homology"/>
<comment type="pathway">
    <text evidence="4">Pyrimidine metabolism; dUMP biosynthesis; dUMP from dCTP (dUTP route): step 1/2.</text>
</comment>
<feature type="binding site" evidence="4">
    <location>
        <position position="176"/>
    </location>
    <ligand>
        <name>dCTP</name>
        <dbReference type="ChEBI" id="CHEBI:61481"/>
    </ligand>
</feature>
<dbReference type="AlphaFoldDB" id="A0A1F7RQ92"/>
<comment type="similarity">
    <text evidence="4">Belongs to the dCTP deaminase family.</text>
</comment>
<dbReference type="NCBIfam" id="TIGR02274">
    <property type="entry name" value="dCTP_deam"/>
    <property type="match status" value="1"/>
</dbReference>
<feature type="binding site" evidence="4">
    <location>
        <position position="152"/>
    </location>
    <ligand>
        <name>dCTP</name>
        <dbReference type="ChEBI" id="CHEBI:61481"/>
    </ligand>
</feature>
<dbReference type="EC" id="3.5.4.13" evidence="4"/>
<protein>
    <recommendedName>
        <fullName evidence="4">dCTP deaminase</fullName>
        <ecNumber evidence="4">3.5.4.13</ecNumber>
    </recommendedName>
    <alternativeName>
        <fullName evidence="4">Deoxycytidine triphosphate deaminase</fullName>
    </alternativeName>
</protein>
<dbReference type="FunFam" id="2.70.40.10:FF:000001">
    <property type="entry name" value="dCTP deaminase"/>
    <property type="match status" value="1"/>
</dbReference>
<keyword evidence="1 4" id="KW-0547">Nucleotide-binding</keyword>
<keyword evidence="3 4" id="KW-0546">Nucleotide metabolism</keyword>
<accession>A0A1F7RQ92</accession>